<dbReference type="AlphaFoldDB" id="A0A423WWZ7"/>
<sequence>MPPQTDFNEGLATVAWCFIFIYAFGLMLLGPWTLIVGCSGTGIPWVPLVFYTDGILMWFLPVATVLPMLLWPASLVAWAILATCRKASGADTFCGISRGRLQREYRELRGRWRGGYQGVDPEGPREDDGNPSTELPLMAVASSGRLDDGGLESPLEQQSQVSTGDKNMHGERSPPGSDGESVNSQPPAYQP</sequence>
<proteinExistence type="predicted"/>
<accession>A0A423WWZ7</accession>
<evidence type="ECO:0000256" key="1">
    <source>
        <dbReference type="SAM" id="MobiDB-lite"/>
    </source>
</evidence>
<gene>
    <name evidence="3" type="ORF">VMCG_03652</name>
</gene>
<reference evidence="3 4" key="1">
    <citation type="submission" date="2015-09" db="EMBL/GenBank/DDBJ databases">
        <title>Host preference determinants of Valsa canker pathogens revealed by comparative genomics.</title>
        <authorList>
            <person name="Yin Z."/>
            <person name="Huang L."/>
        </authorList>
    </citation>
    <scope>NUCLEOTIDE SEQUENCE [LARGE SCALE GENOMIC DNA]</scope>
    <source>
        <strain evidence="3 4">03-1</strain>
    </source>
</reference>
<feature type="transmembrane region" description="Helical" evidence="2">
    <location>
        <begin position="12"/>
        <end position="35"/>
    </location>
</feature>
<protein>
    <submittedName>
        <fullName evidence="3">Uncharacterized protein</fullName>
    </submittedName>
</protein>
<feature type="compositionally biased region" description="Polar residues" evidence="1">
    <location>
        <begin position="180"/>
        <end position="191"/>
    </location>
</feature>
<feature type="transmembrane region" description="Helical" evidence="2">
    <location>
        <begin position="55"/>
        <end position="81"/>
    </location>
</feature>
<feature type="region of interest" description="Disordered" evidence="1">
    <location>
        <begin position="115"/>
        <end position="191"/>
    </location>
</feature>
<evidence type="ECO:0000256" key="2">
    <source>
        <dbReference type="SAM" id="Phobius"/>
    </source>
</evidence>
<evidence type="ECO:0000313" key="4">
    <source>
        <dbReference type="Proteomes" id="UP000283895"/>
    </source>
</evidence>
<dbReference type="OrthoDB" id="5241417at2759"/>
<dbReference type="Proteomes" id="UP000283895">
    <property type="component" value="Unassembled WGS sequence"/>
</dbReference>
<name>A0A423WWZ7_9PEZI</name>
<keyword evidence="2" id="KW-1133">Transmembrane helix</keyword>
<evidence type="ECO:0000313" key="3">
    <source>
        <dbReference type="EMBL" id="ROW07987.1"/>
    </source>
</evidence>
<keyword evidence="2" id="KW-0812">Transmembrane</keyword>
<comment type="caution">
    <text evidence="3">The sequence shown here is derived from an EMBL/GenBank/DDBJ whole genome shotgun (WGS) entry which is preliminary data.</text>
</comment>
<feature type="compositionally biased region" description="Polar residues" evidence="1">
    <location>
        <begin position="155"/>
        <end position="165"/>
    </location>
</feature>
<keyword evidence="4" id="KW-1185">Reference proteome</keyword>
<organism evidence="3 4">
    <name type="scientific">Cytospora schulzeri</name>
    <dbReference type="NCBI Taxonomy" id="448051"/>
    <lineage>
        <taxon>Eukaryota</taxon>
        <taxon>Fungi</taxon>
        <taxon>Dikarya</taxon>
        <taxon>Ascomycota</taxon>
        <taxon>Pezizomycotina</taxon>
        <taxon>Sordariomycetes</taxon>
        <taxon>Sordariomycetidae</taxon>
        <taxon>Diaporthales</taxon>
        <taxon>Cytosporaceae</taxon>
        <taxon>Cytospora</taxon>
    </lineage>
</organism>
<keyword evidence="2" id="KW-0472">Membrane</keyword>
<dbReference type="EMBL" id="LKEA01000007">
    <property type="protein sequence ID" value="ROW07987.1"/>
    <property type="molecule type" value="Genomic_DNA"/>
</dbReference>